<protein>
    <submittedName>
        <fullName evidence="1">Uncharacterized protein</fullName>
    </submittedName>
</protein>
<sequence>MQGSPQDLDRLRLIGWAHWNPIGLEGPPATPADEYDDYLMQAAGMIISGSSEATVVDYLVRCAEIDMCMAPADHNAARTTAAAIKALVETDDARRR</sequence>
<name>A0A1D7UAK0_9HYPH</name>
<dbReference type="AlphaFoldDB" id="A0A1D7UAK0"/>
<dbReference type="KEGG" id="bvv:BHK69_11850"/>
<dbReference type="EMBL" id="CP017147">
    <property type="protein sequence ID" value="AOO84396.1"/>
    <property type="molecule type" value="Genomic_DNA"/>
</dbReference>
<reference evidence="1 2" key="1">
    <citation type="journal article" date="2015" name="Antonie Van Leeuwenhoek">
        <title>Bosea vaviloviae sp. nov., a new species of slow-growing rhizobia isolated from nodules of the relict species Vavilovia formosa (Stev.) Fed.</title>
        <authorList>
            <person name="Safronova V.I."/>
            <person name="Kuznetsova I.G."/>
            <person name="Sazanova A.L."/>
            <person name="Kimeklis A.K."/>
            <person name="Belimov A.A."/>
            <person name="Andronov E.E."/>
            <person name="Pinaev A.G."/>
            <person name="Chizhevskaya E.P."/>
            <person name="Pukhaev A.R."/>
            <person name="Popov K.P."/>
            <person name="Willems A."/>
            <person name="Tikhonovich I.A."/>
        </authorList>
    </citation>
    <scope>NUCLEOTIDE SEQUENCE [LARGE SCALE GENOMIC DNA]</scope>
    <source>
        <strain evidence="1 2">Vaf18</strain>
    </source>
</reference>
<evidence type="ECO:0000313" key="2">
    <source>
        <dbReference type="Proteomes" id="UP000094969"/>
    </source>
</evidence>
<organism evidence="1 2">
    <name type="scientific">Bosea vaviloviae</name>
    <dbReference type="NCBI Taxonomy" id="1526658"/>
    <lineage>
        <taxon>Bacteria</taxon>
        <taxon>Pseudomonadati</taxon>
        <taxon>Pseudomonadota</taxon>
        <taxon>Alphaproteobacteria</taxon>
        <taxon>Hyphomicrobiales</taxon>
        <taxon>Boseaceae</taxon>
        <taxon>Bosea</taxon>
    </lineage>
</organism>
<dbReference type="STRING" id="1526658.BHK69_11850"/>
<keyword evidence="2" id="KW-1185">Reference proteome</keyword>
<gene>
    <name evidence="1" type="ORF">BHK69_11850</name>
</gene>
<evidence type="ECO:0000313" key="1">
    <source>
        <dbReference type="EMBL" id="AOO84396.1"/>
    </source>
</evidence>
<dbReference type="Proteomes" id="UP000094969">
    <property type="component" value="Chromosome"/>
</dbReference>
<accession>A0A1D7UAK0</accession>
<proteinExistence type="predicted"/>